<keyword evidence="3" id="KW-1185">Reference proteome</keyword>
<name>A0ABN7RWY5_OIKDI</name>
<accession>A0ABN7RWY5</accession>
<evidence type="ECO:0000313" key="3">
    <source>
        <dbReference type="Proteomes" id="UP001158576"/>
    </source>
</evidence>
<dbReference type="InterPro" id="IPR052660">
    <property type="entry name" value="Erythrocyte_Invasion_ImmMod"/>
</dbReference>
<feature type="region of interest" description="Disordered" evidence="1">
    <location>
        <begin position="343"/>
        <end position="364"/>
    </location>
</feature>
<evidence type="ECO:0000256" key="1">
    <source>
        <dbReference type="SAM" id="MobiDB-lite"/>
    </source>
</evidence>
<dbReference type="Proteomes" id="UP001158576">
    <property type="component" value="Chromosome PAR"/>
</dbReference>
<protein>
    <submittedName>
        <fullName evidence="2">Oidioi.mRNA.OKI2018_I69.PAR.g10899.t1.cds</fullName>
    </submittedName>
</protein>
<gene>
    <name evidence="2" type="ORF">OKIOD_LOCUS2457</name>
</gene>
<organism evidence="2 3">
    <name type="scientific">Oikopleura dioica</name>
    <name type="common">Tunicate</name>
    <dbReference type="NCBI Taxonomy" id="34765"/>
    <lineage>
        <taxon>Eukaryota</taxon>
        <taxon>Metazoa</taxon>
        <taxon>Chordata</taxon>
        <taxon>Tunicata</taxon>
        <taxon>Appendicularia</taxon>
        <taxon>Copelata</taxon>
        <taxon>Oikopleuridae</taxon>
        <taxon>Oikopleura</taxon>
    </lineage>
</organism>
<reference evidence="2 3" key="1">
    <citation type="submission" date="2021-04" db="EMBL/GenBank/DDBJ databases">
        <authorList>
            <person name="Bliznina A."/>
        </authorList>
    </citation>
    <scope>NUCLEOTIDE SEQUENCE [LARGE SCALE GENOMIC DNA]</scope>
</reference>
<proteinExistence type="predicted"/>
<evidence type="ECO:0000313" key="2">
    <source>
        <dbReference type="EMBL" id="CAG5085452.1"/>
    </source>
</evidence>
<feature type="region of interest" description="Disordered" evidence="1">
    <location>
        <begin position="597"/>
        <end position="617"/>
    </location>
</feature>
<dbReference type="PANTHER" id="PTHR16021">
    <property type="entry name" value="MANSC DOMAIN CONTAINING PROTEIN 1"/>
    <property type="match status" value="1"/>
</dbReference>
<dbReference type="EMBL" id="OU015568">
    <property type="protein sequence ID" value="CAG5085452.1"/>
    <property type="molecule type" value="Genomic_DNA"/>
</dbReference>
<dbReference type="PANTHER" id="PTHR16021:SF13">
    <property type="entry name" value="ETS DOMAIN-CONTAINING PROTEIN-RELATED"/>
    <property type="match status" value="1"/>
</dbReference>
<sequence>MNFGKVASSMKLLDSYAVKCPSDATTTTSTTMASTTTSSFREFEGDSPLEIKFIASLSIDELLAQENIRKHFMNILPNPVVTLDYNDGIDYEVTVRQSLGQLPENLIGNIAKSIYDILPGLELMGVSAWSDTVSVDFDIQTTTGSTATTLSTITTQSMLKSDMIKLEDKSDMVYLRLKLEHLYIETKDFRSDIRALSSVLADQLRAFYNNLATILATNTRPKAQEDFSSGFEVNVLFMVLFNEDHWNSNHFDNSMLTALLQSGCEMLNQQTSAFYIVEDSFSLELIGPDIITLEKVNNVLPKRGFYDPREMRTTTPSMTSTTTPQKSVFTRIISSTTAVMTSTTSSTSTTTTSTTTTSTTTTSTITTTTTPEQTITRHFIILDILYQYLESDIVEEGEVWRILDGLVEVIELEYSDIARLLILEEGNFDKYSYSIVITTKSSEALPIATLRSYFRSALSTYPSVKGLDARYQGGITQSSPDENKMTTLEAQVQIDLLSSDDIMDFDEVMGLVWDALQSLTGQISLYQITDLIPVDERTIRVHVTFDVNVMENAPDDDIRRMIEYEVEFITQYAGLEISDLFLEKIAVLNDTTDVISTTSTTTTTKSQQRTTPAPKTPSVLKLLQAHVQMYEGKSKAKSPKKSKKKSFNPIQIDIPVAFEATGNEVVVQISFEAALKKKIIINRLENVGRPYQGPTQESSIPGMTLLSVSPLTEDGLWSATFKIQMGSEDQPLAEIDTILNARMITEKLFPTGPATKLS</sequence>
<feature type="compositionally biased region" description="Low complexity" evidence="1">
    <location>
        <begin position="597"/>
        <end position="611"/>
    </location>
</feature>